<proteinExistence type="predicted"/>
<dbReference type="AlphaFoldDB" id="A0A2M6K807"/>
<comment type="caution">
    <text evidence="1">The sequence shown here is derived from an EMBL/GenBank/DDBJ whole genome shotgun (WGS) entry which is preliminary data.</text>
</comment>
<accession>A0A2M6K807</accession>
<name>A0A2M6K807_9BACT</name>
<protein>
    <submittedName>
        <fullName evidence="1">Uncharacterized protein</fullName>
    </submittedName>
</protein>
<dbReference type="EMBL" id="PCWW01000072">
    <property type="protein sequence ID" value="PIR12773.1"/>
    <property type="molecule type" value="Genomic_DNA"/>
</dbReference>
<dbReference type="Proteomes" id="UP000230869">
    <property type="component" value="Unassembled WGS sequence"/>
</dbReference>
<sequence length="402" mass="46637">MDTISFRIKENFRVTERANFNTEFSTRNFSDLSQKERIRSKELRGNEYLRKFILHPIKYDEDTYYPSVEIYEKANSTIGKVEYEMVITIHSIPKLIFGNNFEEIKNSDKDKIVALMVERLRDAGILVSGESIKQAPVSVVHFCKNIVLPREIAIRSIFSDLSHTDMGKAYDTTEDVHRQRDKNGSKVVHLRCGSREWCFYDKADDARQPKSKRQDKTRTAYEKELLSSPAFENLEVFRYEYRLNKHQTIRSELHALLGKTYQDKITVGDLFVEGLWKAVLVKGWKNILQRPENQLALLSYTSSLDLLLHILRNAKLENPSAHSQNKALWIYGLVQAIKDHGAKTVKDELNKVWANKDNRLIEKLDMATDLTKDIPTSQGVFYITKQLEKFEIINLASLEKGI</sequence>
<organism evidence="1 2">
    <name type="scientific">Candidatus Falkowbacteria bacterium CG11_big_fil_rev_8_21_14_0_20_39_10</name>
    <dbReference type="NCBI Taxonomy" id="1974570"/>
    <lineage>
        <taxon>Bacteria</taxon>
        <taxon>Candidatus Falkowiibacteriota</taxon>
    </lineage>
</organism>
<gene>
    <name evidence="1" type="ORF">COV49_04325</name>
</gene>
<evidence type="ECO:0000313" key="2">
    <source>
        <dbReference type="Proteomes" id="UP000230869"/>
    </source>
</evidence>
<evidence type="ECO:0000313" key="1">
    <source>
        <dbReference type="EMBL" id="PIR12773.1"/>
    </source>
</evidence>
<reference evidence="1 2" key="1">
    <citation type="submission" date="2017-09" db="EMBL/GenBank/DDBJ databases">
        <title>Depth-based differentiation of microbial function through sediment-hosted aquifers and enrichment of novel symbionts in the deep terrestrial subsurface.</title>
        <authorList>
            <person name="Probst A.J."/>
            <person name="Ladd B."/>
            <person name="Jarett J.K."/>
            <person name="Geller-Mcgrath D.E."/>
            <person name="Sieber C.M."/>
            <person name="Emerson J.B."/>
            <person name="Anantharaman K."/>
            <person name="Thomas B.C."/>
            <person name="Malmstrom R."/>
            <person name="Stieglmeier M."/>
            <person name="Klingl A."/>
            <person name="Woyke T."/>
            <person name="Ryan C.M."/>
            <person name="Banfield J.F."/>
        </authorList>
    </citation>
    <scope>NUCLEOTIDE SEQUENCE [LARGE SCALE GENOMIC DNA]</scope>
    <source>
        <strain evidence="1">CG11_big_fil_rev_8_21_14_0_20_39_10</strain>
    </source>
</reference>